<keyword evidence="1" id="KW-0812">Transmembrane</keyword>
<evidence type="ECO:0000256" key="1">
    <source>
        <dbReference type="SAM" id="Phobius"/>
    </source>
</evidence>
<feature type="transmembrane region" description="Helical" evidence="1">
    <location>
        <begin position="26"/>
        <end position="46"/>
    </location>
</feature>
<sequence>MGTEKCEEWLRASSDEIDLTGAGDDFAFWVFVCVDINVIQKIFIFVKENTPKYMHSSSFLSTDVLGTDGALPRTLCTVPFCLEICCSLLVSLLILCLVLLPIQPAEDPIPDVAIADDIPRSCVVRGGWEVTLIIKPIADALPPVEHAAAVEPELR</sequence>
<keyword evidence="3" id="KW-1185">Reference proteome</keyword>
<dbReference type="Proteomes" id="UP000823775">
    <property type="component" value="Unassembled WGS sequence"/>
</dbReference>
<comment type="caution">
    <text evidence="2">The sequence shown here is derived from an EMBL/GenBank/DDBJ whole genome shotgun (WGS) entry which is preliminary data.</text>
</comment>
<dbReference type="EMBL" id="JACEIK010000203">
    <property type="protein sequence ID" value="MCD7452255.1"/>
    <property type="molecule type" value="Genomic_DNA"/>
</dbReference>
<proteinExistence type="predicted"/>
<feature type="transmembrane region" description="Helical" evidence="1">
    <location>
        <begin position="80"/>
        <end position="102"/>
    </location>
</feature>
<evidence type="ECO:0000313" key="2">
    <source>
        <dbReference type="EMBL" id="MCD7452255.1"/>
    </source>
</evidence>
<name>A0ABS8S1X3_DATST</name>
<protein>
    <submittedName>
        <fullName evidence="2">Uncharacterized protein</fullName>
    </submittedName>
</protein>
<evidence type="ECO:0000313" key="3">
    <source>
        <dbReference type="Proteomes" id="UP000823775"/>
    </source>
</evidence>
<reference evidence="2 3" key="1">
    <citation type="journal article" date="2021" name="BMC Genomics">
        <title>Datura genome reveals duplications of psychoactive alkaloid biosynthetic genes and high mutation rate following tissue culture.</title>
        <authorList>
            <person name="Rajewski A."/>
            <person name="Carter-House D."/>
            <person name="Stajich J."/>
            <person name="Litt A."/>
        </authorList>
    </citation>
    <scope>NUCLEOTIDE SEQUENCE [LARGE SCALE GENOMIC DNA]</scope>
    <source>
        <strain evidence="2">AR-01</strain>
    </source>
</reference>
<gene>
    <name evidence="2" type="ORF">HAX54_016021</name>
</gene>
<accession>A0ABS8S1X3</accession>
<keyword evidence="1" id="KW-0472">Membrane</keyword>
<keyword evidence="1" id="KW-1133">Transmembrane helix</keyword>
<organism evidence="2 3">
    <name type="scientific">Datura stramonium</name>
    <name type="common">Jimsonweed</name>
    <name type="synonym">Common thornapple</name>
    <dbReference type="NCBI Taxonomy" id="4076"/>
    <lineage>
        <taxon>Eukaryota</taxon>
        <taxon>Viridiplantae</taxon>
        <taxon>Streptophyta</taxon>
        <taxon>Embryophyta</taxon>
        <taxon>Tracheophyta</taxon>
        <taxon>Spermatophyta</taxon>
        <taxon>Magnoliopsida</taxon>
        <taxon>eudicotyledons</taxon>
        <taxon>Gunneridae</taxon>
        <taxon>Pentapetalae</taxon>
        <taxon>asterids</taxon>
        <taxon>lamiids</taxon>
        <taxon>Solanales</taxon>
        <taxon>Solanaceae</taxon>
        <taxon>Solanoideae</taxon>
        <taxon>Datureae</taxon>
        <taxon>Datura</taxon>
    </lineage>
</organism>